<keyword evidence="3 10" id="KW-0812">Transmembrane</keyword>
<dbReference type="SMART" id="SM00831">
    <property type="entry name" value="Cation_ATPase_N"/>
    <property type="match status" value="1"/>
</dbReference>
<feature type="transmembrane region" description="Helical" evidence="10">
    <location>
        <begin position="1061"/>
        <end position="1080"/>
    </location>
</feature>
<feature type="transmembrane region" description="Helical" evidence="10">
    <location>
        <begin position="961"/>
        <end position="989"/>
    </location>
</feature>
<dbReference type="RefSeq" id="XP_062628321.1">
    <property type="nucleotide sequence ID" value="XM_062772337.1"/>
</dbReference>
<dbReference type="Pfam" id="PF00689">
    <property type="entry name" value="Cation_ATPase_C"/>
    <property type="match status" value="1"/>
</dbReference>
<feature type="transmembrane region" description="Helical" evidence="10">
    <location>
        <begin position="213"/>
        <end position="233"/>
    </location>
</feature>
<dbReference type="InterPro" id="IPR023299">
    <property type="entry name" value="ATPase_P-typ_cyto_dom_N"/>
</dbReference>
<dbReference type="SFLD" id="SFLDF00027">
    <property type="entry name" value="p-type_atpase"/>
    <property type="match status" value="1"/>
</dbReference>
<dbReference type="Pfam" id="PF00690">
    <property type="entry name" value="Cation_ATPase_N"/>
    <property type="match status" value="1"/>
</dbReference>
<evidence type="ECO:0000256" key="6">
    <source>
        <dbReference type="ARBA" id="ARBA00022967"/>
    </source>
</evidence>
<feature type="transmembrane region" description="Helical" evidence="10">
    <location>
        <begin position="418"/>
        <end position="443"/>
    </location>
</feature>
<dbReference type="Gene3D" id="2.70.150.10">
    <property type="entry name" value="Calcium-transporting ATPase, cytoplasmic transduction domain A"/>
    <property type="match status" value="1"/>
</dbReference>
<feature type="transmembrane region" description="Helical" evidence="10">
    <location>
        <begin position="1092"/>
        <end position="1110"/>
    </location>
</feature>
<dbReference type="AlphaFoldDB" id="A0AAF1BMQ1"/>
<dbReference type="FunFam" id="3.40.50.1000:FF:000083">
    <property type="entry name" value="Sodium/potassium-transporting ATPase subunit alpha"/>
    <property type="match status" value="1"/>
</dbReference>
<accession>A0AAF1BMQ1</accession>
<dbReference type="GO" id="GO:0006883">
    <property type="term" value="P:intracellular sodium ion homeostasis"/>
    <property type="evidence" value="ECO:0007669"/>
    <property type="project" value="TreeGrafter"/>
</dbReference>
<keyword evidence="13" id="KW-1185">Reference proteome</keyword>
<dbReference type="InterPro" id="IPR008250">
    <property type="entry name" value="ATPase_P-typ_transduc_dom_A_sf"/>
</dbReference>
<feature type="region of interest" description="Disordered" evidence="9">
    <location>
        <begin position="1"/>
        <end position="20"/>
    </location>
</feature>
<dbReference type="PROSITE" id="PS00154">
    <property type="entry name" value="ATPASE_E1_E2"/>
    <property type="match status" value="1"/>
</dbReference>
<evidence type="ECO:0000256" key="2">
    <source>
        <dbReference type="ARBA" id="ARBA00022475"/>
    </source>
</evidence>
<dbReference type="SFLD" id="SFLDG00002">
    <property type="entry name" value="C1.7:_P-type_atpase_like"/>
    <property type="match status" value="1"/>
</dbReference>
<dbReference type="InterPro" id="IPR023298">
    <property type="entry name" value="ATPase_P-typ_TM_dom_sf"/>
</dbReference>
<dbReference type="InterPro" id="IPR006068">
    <property type="entry name" value="ATPase_P-typ_cation-transptr_C"/>
</dbReference>
<protein>
    <submittedName>
        <fullName evidence="12">Sodium/potassium-transporting ATPase subunit alpha-1</fullName>
    </submittedName>
</protein>
<dbReference type="SUPFAM" id="SSF81653">
    <property type="entry name" value="Calcium ATPase, transduction domain A"/>
    <property type="match status" value="1"/>
</dbReference>
<evidence type="ECO:0000259" key="11">
    <source>
        <dbReference type="SMART" id="SM00831"/>
    </source>
</evidence>
<dbReference type="InterPro" id="IPR004014">
    <property type="entry name" value="ATPase_P-typ_cation-transptr_N"/>
</dbReference>
<dbReference type="Gene3D" id="3.40.50.1000">
    <property type="entry name" value="HAD superfamily/HAD-like"/>
    <property type="match status" value="1"/>
</dbReference>
<comment type="subcellular location">
    <subcellularLocation>
        <location evidence="1">Cell membrane</location>
        <topology evidence="1">Multi-pass membrane protein</topology>
    </subcellularLocation>
</comment>
<keyword evidence="6" id="KW-1278">Translocase</keyword>
<dbReference type="PANTHER" id="PTHR43294">
    <property type="entry name" value="SODIUM/POTASSIUM-TRANSPORTING ATPASE SUBUNIT ALPHA"/>
    <property type="match status" value="1"/>
</dbReference>
<feature type="transmembrane region" description="Helical" evidence="10">
    <location>
        <begin position="1021"/>
        <end position="1040"/>
    </location>
</feature>
<dbReference type="SUPFAM" id="SSF81660">
    <property type="entry name" value="Metal cation-transporting ATPase, ATP-binding domain N"/>
    <property type="match status" value="1"/>
</dbReference>
<reference evidence="12" key="1">
    <citation type="submission" date="2023-10" db="EMBL/GenBank/DDBJ databases">
        <authorList>
            <person name="Noh H."/>
        </authorList>
    </citation>
    <scope>NUCLEOTIDE SEQUENCE</scope>
    <source>
        <strain evidence="12">DUCC4014</strain>
    </source>
</reference>
<dbReference type="NCBIfam" id="TIGR01494">
    <property type="entry name" value="ATPase_P-type"/>
    <property type="match status" value="2"/>
</dbReference>
<evidence type="ECO:0000256" key="8">
    <source>
        <dbReference type="ARBA" id="ARBA00023136"/>
    </source>
</evidence>
<evidence type="ECO:0000313" key="12">
    <source>
        <dbReference type="EMBL" id="WOO82289.1"/>
    </source>
</evidence>
<dbReference type="PRINTS" id="PR00121">
    <property type="entry name" value="NAKATPASE"/>
</dbReference>
<feature type="transmembrane region" description="Helical" evidence="10">
    <location>
        <begin position="178"/>
        <end position="201"/>
    </location>
</feature>
<dbReference type="InterPro" id="IPR036412">
    <property type="entry name" value="HAD-like_sf"/>
</dbReference>
<dbReference type="InterPro" id="IPR018303">
    <property type="entry name" value="ATPase_P-typ_P_site"/>
</dbReference>
<evidence type="ECO:0000256" key="9">
    <source>
        <dbReference type="SAM" id="MobiDB-lite"/>
    </source>
</evidence>
<feature type="transmembrane region" description="Helical" evidence="10">
    <location>
        <begin position="920"/>
        <end position="940"/>
    </location>
</feature>
<keyword evidence="2" id="KW-1003">Cell membrane</keyword>
<keyword evidence="8 10" id="KW-0472">Membrane</keyword>
<dbReference type="EMBL" id="CP086717">
    <property type="protein sequence ID" value="WOO82289.1"/>
    <property type="molecule type" value="Genomic_DNA"/>
</dbReference>
<evidence type="ECO:0000256" key="3">
    <source>
        <dbReference type="ARBA" id="ARBA00022692"/>
    </source>
</evidence>
<dbReference type="InterPro" id="IPR059000">
    <property type="entry name" value="ATPase_P-type_domA"/>
</dbReference>
<dbReference type="FunFam" id="3.40.50.1000:FF:000001">
    <property type="entry name" value="Phospholipid-transporting ATPase IC"/>
    <property type="match status" value="1"/>
</dbReference>
<dbReference type="Gene3D" id="1.20.1110.10">
    <property type="entry name" value="Calcium-transporting ATPase, transmembrane domain"/>
    <property type="match status" value="1"/>
</dbReference>
<proteinExistence type="predicted"/>
<evidence type="ECO:0000256" key="10">
    <source>
        <dbReference type="SAM" id="Phobius"/>
    </source>
</evidence>
<feature type="transmembrane region" description="Helical" evidence="10">
    <location>
        <begin position="891"/>
        <end position="914"/>
    </location>
</feature>
<dbReference type="GO" id="GO:0005524">
    <property type="term" value="F:ATP binding"/>
    <property type="evidence" value="ECO:0007669"/>
    <property type="project" value="UniProtKB-KW"/>
</dbReference>
<keyword evidence="5" id="KW-0067">ATP-binding</keyword>
<dbReference type="InterPro" id="IPR023214">
    <property type="entry name" value="HAD_sf"/>
</dbReference>
<dbReference type="PRINTS" id="PR00119">
    <property type="entry name" value="CATATPASE"/>
</dbReference>
<keyword evidence="7 10" id="KW-1133">Transmembrane helix</keyword>
<feature type="domain" description="Cation-transporting P-type ATPase N-terminal" evidence="11">
    <location>
        <begin position="129"/>
        <end position="202"/>
    </location>
</feature>
<dbReference type="GO" id="GO:0030007">
    <property type="term" value="P:intracellular potassium ion homeostasis"/>
    <property type="evidence" value="ECO:0007669"/>
    <property type="project" value="TreeGrafter"/>
</dbReference>
<dbReference type="SUPFAM" id="SSF56784">
    <property type="entry name" value="HAD-like"/>
    <property type="match status" value="1"/>
</dbReference>
<name>A0AAF1BMQ1_9TREE</name>
<dbReference type="GO" id="GO:0005886">
    <property type="term" value="C:plasma membrane"/>
    <property type="evidence" value="ECO:0007669"/>
    <property type="project" value="UniProtKB-SubCell"/>
</dbReference>
<dbReference type="GO" id="GO:0016887">
    <property type="term" value="F:ATP hydrolysis activity"/>
    <property type="evidence" value="ECO:0007669"/>
    <property type="project" value="InterPro"/>
</dbReference>
<dbReference type="PANTHER" id="PTHR43294:SF21">
    <property type="entry name" value="CATION TRANSPORTING ATPASE"/>
    <property type="match status" value="1"/>
</dbReference>
<evidence type="ECO:0000256" key="7">
    <source>
        <dbReference type="ARBA" id="ARBA00022989"/>
    </source>
</evidence>
<dbReference type="GO" id="GO:1902600">
    <property type="term" value="P:proton transmembrane transport"/>
    <property type="evidence" value="ECO:0007669"/>
    <property type="project" value="TreeGrafter"/>
</dbReference>
<evidence type="ECO:0000256" key="1">
    <source>
        <dbReference type="ARBA" id="ARBA00004651"/>
    </source>
</evidence>
<dbReference type="GO" id="GO:1990573">
    <property type="term" value="P:potassium ion import across plasma membrane"/>
    <property type="evidence" value="ECO:0007669"/>
    <property type="project" value="TreeGrafter"/>
</dbReference>
<gene>
    <name evidence="12" type="primary">ATP1A1</name>
    <name evidence="12" type="ORF">LOC62_04G005784</name>
</gene>
<dbReference type="GeneID" id="87809012"/>
<dbReference type="GO" id="GO:0005391">
    <property type="term" value="F:P-type sodium:potassium-exchanging transporter activity"/>
    <property type="evidence" value="ECO:0007669"/>
    <property type="project" value="TreeGrafter"/>
</dbReference>
<keyword evidence="4" id="KW-0547">Nucleotide-binding</keyword>
<dbReference type="Gene3D" id="3.40.1110.10">
    <property type="entry name" value="Calcium-transporting ATPase, cytoplasmic domain N"/>
    <property type="match status" value="1"/>
</dbReference>
<evidence type="ECO:0000313" key="13">
    <source>
        <dbReference type="Proteomes" id="UP000827549"/>
    </source>
</evidence>
<dbReference type="InterPro" id="IPR044492">
    <property type="entry name" value="P_typ_ATPase_HD_dom"/>
</dbReference>
<organism evidence="12 13">
    <name type="scientific">Vanrija pseudolonga</name>
    <dbReference type="NCBI Taxonomy" id="143232"/>
    <lineage>
        <taxon>Eukaryota</taxon>
        <taxon>Fungi</taxon>
        <taxon>Dikarya</taxon>
        <taxon>Basidiomycota</taxon>
        <taxon>Agaricomycotina</taxon>
        <taxon>Tremellomycetes</taxon>
        <taxon>Trichosporonales</taxon>
        <taxon>Trichosporonaceae</taxon>
        <taxon>Vanrija</taxon>
    </lineage>
</organism>
<evidence type="ECO:0000256" key="4">
    <source>
        <dbReference type="ARBA" id="ARBA00022741"/>
    </source>
</evidence>
<dbReference type="SFLD" id="SFLDS00003">
    <property type="entry name" value="Haloacid_Dehalogenase"/>
    <property type="match status" value="1"/>
</dbReference>
<dbReference type="InterPro" id="IPR001757">
    <property type="entry name" value="P_typ_ATPase"/>
</dbReference>
<dbReference type="Pfam" id="PF00122">
    <property type="entry name" value="E1-E2_ATPase"/>
    <property type="match status" value="1"/>
</dbReference>
<dbReference type="Pfam" id="PF13246">
    <property type="entry name" value="Cation_ATPase"/>
    <property type="match status" value="1"/>
</dbReference>
<evidence type="ECO:0000256" key="5">
    <source>
        <dbReference type="ARBA" id="ARBA00022840"/>
    </source>
</evidence>
<feature type="transmembrane region" description="Helical" evidence="10">
    <location>
        <begin position="376"/>
        <end position="398"/>
    </location>
</feature>
<dbReference type="Proteomes" id="UP000827549">
    <property type="component" value="Chromosome 4"/>
</dbReference>
<sequence>MDHSTPLGKETTKESDHTAVAVPELDYEKAEGATTPAAPTLYTTTSRRAFALPRSITIQEDDELASPLRENRLRRQASISIATGPQRADTASRLVGEYRTLSIHVTDSIQHPELREAKRDAVRELTELDWHKLSREEVLQRLNVSPKAGLDKEQVKRRIDQYGYNMMTPPPRNLLLKWLGYIFGGFGSILFVAAILCFIAWKPLGEPAPQASNLALAVILLVVITLSTAFNAWQDWSTSRVMASITDLLPQDVVVLRNGTQEHVEAKQLVNGDLVYISLGNKLPADVRFLEVSSDFKLDRAVLTGESEPIAGTVDGTDDNFLETKNIGLQGTLCVSGSGLGVVIQTGDLTVFGRIAKLSSSGAPSMTTLQREIMRFVLIIVFFALVIAVLVIILWAAWLNPKHKGFITPANLVIDVVSVMVAFIPEGLPVCVTLSLAVIATTLSRNKVLCKTLMTVETLGSVSVLCSDKTGTLTQNVMTVTNAAVLDDEFQTVEARDRLVAERPTADNVKQLAAVAGVCNAALFDESTMDQPIGLRRVNGDATDSAILRFAEFLRPVKESNADWTEVFKVNFNSKTKFMLKLLRVAVSASSPLPPPIAATDDFNKEDLVLMVKGAPDVLIKRCSFINNPEGGAPLPLNAETTARLVQVQEEWAAKGQRVLLLAKRIVPQHELPADLSFDSSEFGDHVNQHINQNLTIVGLVGLVDPPRADIPDTVKTMRGAGIRFFMVTGDFALTAVAIAEQCGIVTNAKTIHHLTDLNRDKEADTVEKYDPDNLEVNRAIVLSGSDLMQMNDSQWEQACQYNEIVFARTTPEQKLRIVKEFQRREYVVGMTGDGVNDAPSLKAADVGIAMGGGSDVAIEAADLVLLESFSAIVVAVTYGRLVFDNLKKTILYLLPAGSFSELMPILLNVLLGLPQMLSNIQMILICVVTDVLPAVSLCFEKPEAGLLTRKPRNVKKDKLVNGKLLFHAYFFLGVIESLCAMSMSFWYLQRKGFKFSKLVLAYGGLPADYDPDAFAEAVNHAQSVYFFTLVFMQWFNLLASRTRRLSIFQHNPLYGPSQNLWIPPAMLVAAGFLFFFSYIDFFQHTFLTRGVRVEYVFLPMAFGLVMLFLDELRKYFVRRYPKGPLARIAW</sequence>
<dbReference type="GO" id="GO:0036376">
    <property type="term" value="P:sodium ion export across plasma membrane"/>
    <property type="evidence" value="ECO:0007669"/>
    <property type="project" value="TreeGrafter"/>
</dbReference>
<dbReference type="InterPro" id="IPR050510">
    <property type="entry name" value="Cation_transp_ATPase_P-type"/>
</dbReference>
<dbReference type="SUPFAM" id="SSF81665">
    <property type="entry name" value="Calcium ATPase, transmembrane domain M"/>
    <property type="match status" value="1"/>
</dbReference>